<keyword evidence="5" id="KW-1185">Reference proteome</keyword>
<comment type="caution">
    <text evidence="4">The sequence shown here is derived from an EMBL/GenBank/DDBJ whole genome shotgun (WGS) entry which is preliminary data.</text>
</comment>
<evidence type="ECO:0000256" key="3">
    <source>
        <dbReference type="SAM" id="Phobius"/>
    </source>
</evidence>
<organism evidence="4 5">
    <name type="scientific">Prymnesium parvum</name>
    <name type="common">Toxic golden alga</name>
    <dbReference type="NCBI Taxonomy" id="97485"/>
    <lineage>
        <taxon>Eukaryota</taxon>
        <taxon>Haptista</taxon>
        <taxon>Haptophyta</taxon>
        <taxon>Prymnesiophyceae</taxon>
        <taxon>Prymnesiales</taxon>
        <taxon>Prymnesiaceae</taxon>
        <taxon>Prymnesium</taxon>
    </lineage>
</organism>
<name>A0AB34JYE1_PRYPA</name>
<keyword evidence="3" id="KW-1133">Transmembrane helix</keyword>
<reference evidence="4 5" key="1">
    <citation type="journal article" date="2024" name="Science">
        <title>Giant polyketide synthase enzymes in the biosynthesis of giant marine polyether toxins.</title>
        <authorList>
            <person name="Fallon T.R."/>
            <person name="Shende V.V."/>
            <person name="Wierzbicki I.H."/>
            <person name="Pendleton A.L."/>
            <person name="Watervoot N.F."/>
            <person name="Auber R.P."/>
            <person name="Gonzalez D.J."/>
            <person name="Wisecaver J.H."/>
            <person name="Moore B.S."/>
        </authorList>
    </citation>
    <scope>NUCLEOTIDE SEQUENCE [LARGE SCALE GENOMIC DNA]</scope>
    <source>
        <strain evidence="4 5">12B1</strain>
    </source>
</reference>
<feature type="region of interest" description="Disordered" evidence="2">
    <location>
        <begin position="1224"/>
        <end position="1255"/>
    </location>
</feature>
<keyword evidence="3" id="KW-0472">Membrane</keyword>
<evidence type="ECO:0000313" key="4">
    <source>
        <dbReference type="EMBL" id="KAL1525872.1"/>
    </source>
</evidence>
<evidence type="ECO:0000313" key="5">
    <source>
        <dbReference type="Proteomes" id="UP001515480"/>
    </source>
</evidence>
<sequence length="1539" mass="162325">MASSLRHPWADAHRLLRGVLRGSAQPELLHAHLHTHAPRARASLPWSSRSAAELALLSDPSFELRGHRLEPIARQLLVQLSEELQLSELLCCELLLAEASLAPPHEQLAPAELKERLVCAWHKERHALLLLLADCLKLCHQPAHEQRAAQPIAAAFVRELDDADVPGGGGGLALRLLRTLEMLQRAGLPQAAAGPRAPELLLTAHCLFFACASAAAALPAAAAAALVEQLRRCAQDLGPAPLTDTLFLAAASLPSAASLRSHLTPWVDASLATPHPSFAHAACLALDLACALADDDLSLPPWLPSRAEVPLAALAQLCSRRPAADPLLAAVYPRLTRLHAHSPAHREMFAQPKGFAALLRLAAALAAAAPALAAEWWDDEGLVAFAYDTGCRLGAQPSLYEAYVAMLVALSAAAAAERCDALLHRPSMQQFAPALTLMIPEYVDEQLDAIHKLQQRSMTAQADDVLREMVERFPRWEAALSLFATLATHSERFRREWVDRAIPPLVRLQYQGVSHRLKAAALHCLAAFARPPAAESGVAIDESASIASRALLSPDDAGSAGPRSTPQELLAGLREDFAVEQRHHAYPETEAFLGLLRQMLASWMGAALPPPPGVGGHVQWIAEDLFPSLPSLEFHEPAARWGLAAACVRLFAQLLTAPPLAARDDAPPPAELPPHFALLCAFAARASRLYATLLRLLTAAAAALHAQPPPPHDAAAALLRLLSSLLPLLHALLRREAPLYATLQNLRHQLAASPHPSRALALPHPAEPSASLAHRLAAPPRRGDVSPLASLLSLLAAATPAHPSLLAAALAALRRALRVIDTGFLALMRSEGAEAHAREAFVLLVQAAAPADAPAESDAPPVEFDPPCLPAGQSLHLPDEEMYNPAYHTIVLFLEDMTLCASAASSRTPLIVELLELEDTPPPASRPPPPRAVALLEALLAATHPSDPPLAEATLRLLCQLAHASSASLPFLRLARASRLLPHLLASLPSTLASPPSLASPSSLRALASTLRLAAAELRALHAAAARPAAADARAARASLRAALCGGAPPLVCALIARLCAAGRDATAGEASEAARAVADALLACRALLLHLLRPDHAPPHEAAELPHALLLAALAELRRCAAAPRLGALLCACALPALRAPPHPPPRRRRRRRRRRLLAAALLYRLLALPAAAAAPLLLDLHAAAPPLLPALARDGCRAASPADAAPPLALLAALLRLEAAAPTAAAPPPPPSPSPSRRRRRPPARPPPPRPPHLAAERAVRAAAAVLTHAVLLSRRAAPLPPASPLASGALLHAARAHFLDAWPADASRAAAYLSLLVPLLQLMSAAALCCDAPHDVRALLRAFLCHTPSRLPAMLRLLRLPFQYDAASLPPLVPRAVALLVALLLFLHARGAADDPILAAAQHEFTDAAVYLLPALASRLPAAAAAPLAPPHADGGLRHAVAQLLAFCDRVHLAPCAWSPLALLRPAAAPPRLLALGALLSWMGRRLHQHEAAGGGGAAELLAAARRVLLPLRKEDLSHPSAARLLPLLEFVSGGS</sequence>
<feature type="compositionally biased region" description="Pro residues" evidence="2">
    <location>
        <begin position="1227"/>
        <end position="1236"/>
    </location>
</feature>
<evidence type="ECO:0000256" key="1">
    <source>
        <dbReference type="ARBA" id="ARBA00022581"/>
    </source>
</evidence>
<accession>A0AB34JYE1</accession>
<dbReference type="Proteomes" id="UP001515480">
    <property type="component" value="Unassembled WGS sequence"/>
</dbReference>
<dbReference type="EMBL" id="JBGBPQ010000004">
    <property type="protein sequence ID" value="KAL1525872.1"/>
    <property type="molecule type" value="Genomic_DNA"/>
</dbReference>
<feature type="transmembrane region" description="Helical" evidence="3">
    <location>
        <begin position="1158"/>
        <end position="1180"/>
    </location>
</feature>
<dbReference type="PANTHER" id="PTHR13037">
    <property type="entry name" value="FORMIN"/>
    <property type="match status" value="1"/>
</dbReference>
<keyword evidence="3" id="KW-0812">Transmembrane</keyword>
<dbReference type="SUPFAM" id="SSF48371">
    <property type="entry name" value="ARM repeat"/>
    <property type="match status" value="1"/>
</dbReference>
<keyword evidence="1" id="KW-0945">Host-virus interaction</keyword>
<proteinExistence type="predicted"/>
<protein>
    <submittedName>
        <fullName evidence="4">Uncharacterized protein</fullName>
    </submittedName>
</protein>
<dbReference type="InterPro" id="IPR016024">
    <property type="entry name" value="ARM-type_fold"/>
</dbReference>
<gene>
    <name evidence="4" type="ORF">AB1Y20_020702</name>
</gene>
<dbReference type="PANTHER" id="PTHR13037:SF24">
    <property type="entry name" value="POLYCOMB PROTEIN PCL-RELATED"/>
    <property type="match status" value="1"/>
</dbReference>
<evidence type="ECO:0000256" key="2">
    <source>
        <dbReference type="SAM" id="MobiDB-lite"/>
    </source>
</evidence>